<evidence type="ECO:0000256" key="1">
    <source>
        <dbReference type="ARBA" id="ARBA00022723"/>
    </source>
</evidence>
<evidence type="ECO:0000313" key="5">
    <source>
        <dbReference type="Proteomes" id="UP000288716"/>
    </source>
</evidence>
<protein>
    <submittedName>
        <fullName evidence="4">Insulin-degrading enzyme-like protein</fullName>
    </submittedName>
</protein>
<name>A0A443S387_9ACAR</name>
<comment type="caution">
    <text evidence="4">The sequence shown here is derived from an EMBL/GenBank/DDBJ whole genome shotgun (WGS) entry which is preliminary data.</text>
</comment>
<feature type="domain" description="Peptidase M16 C-terminal" evidence="2">
    <location>
        <begin position="43"/>
        <end position="219"/>
    </location>
</feature>
<dbReference type="STRING" id="299467.A0A443S387"/>
<dbReference type="GO" id="GO:0005739">
    <property type="term" value="C:mitochondrion"/>
    <property type="evidence" value="ECO:0007669"/>
    <property type="project" value="TreeGrafter"/>
</dbReference>
<sequence>IKFRLVRDIPTADLDVQLYYYTSLLLSEKYWSCEDIFKIESQLTYDKFNDAIKLFFSKLHLEIFADGNLTSKEACCMANEIEKTLRANNCLTTMCESQLRRIRVYQLPEQSHHVFEVSSSVKTCNAVYIYFQIGSANLDEKMKLHLLQRILSSHFCNNLHAKEQLGYTVYCGIRSCSGVQGMTFVVHSKQLPEFVEQRIENFINWAQNLSQEEYENYKKGILVKKAEKPKQLIDSSTEMMAEIIRQEYLFDRRNIEISALQKLTKKEVLDFFDEYISINAIKRKKLVVRIVSTESKVVQDCEIESTPHLKNAIRINDIISFHNSLNLYAFPKSFTIYVVISDMEDTFMKELVKVTQNVHLPTPNEFVPSNFELVEREEEFDTTPKLLMNTETCRLWFRQDNIFLLPKASFYIIFRSPFVDVDPLLSTSVAIFTSLLNDSSNEYAKDALVAGLTYKFSFETF</sequence>
<dbReference type="InterPro" id="IPR011249">
    <property type="entry name" value="Metalloenz_LuxS/M16"/>
</dbReference>
<dbReference type="SUPFAM" id="SSF63411">
    <property type="entry name" value="LuxS/MPP-like metallohydrolase"/>
    <property type="match status" value="3"/>
</dbReference>
<dbReference type="EMBL" id="NCKV01010128">
    <property type="protein sequence ID" value="RWS21989.1"/>
    <property type="molecule type" value="Genomic_DNA"/>
</dbReference>
<feature type="non-terminal residue" evidence="4">
    <location>
        <position position="1"/>
    </location>
</feature>
<dbReference type="GO" id="GO:0051603">
    <property type="term" value="P:proteolysis involved in protein catabolic process"/>
    <property type="evidence" value="ECO:0007669"/>
    <property type="project" value="TreeGrafter"/>
</dbReference>
<dbReference type="GO" id="GO:0043171">
    <property type="term" value="P:peptide catabolic process"/>
    <property type="evidence" value="ECO:0007669"/>
    <property type="project" value="TreeGrafter"/>
</dbReference>
<dbReference type="Pfam" id="PF05193">
    <property type="entry name" value="Peptidase_M16_C"/>
    <property type="match status" value="1"/>
</dbReference>
<dbReference type="PANTHER" id="PTHR43690:SF18">
    <property type="entry name" value="INSULIN-DEGRADING ENZYME-RELATED"/>
    <property type="match status" value="1"/>
</dbReference>
<accession>A0A443S387</accession>
<feature type="domain" description="Peptidase M16 middle/third" evidence="3">
    <location>
        <begin position="340"/>
        <end position="458"/>
    </location>
</feature>
<dbReference type="InterPro" id="IPR050626">
    <property type="entry name" value="Peptidase_M16"/>
</dbReference>
<dbReference type="Proteomes" id="UP000288716">
    <property type="component" value="Unassembled WGS sequence"/>
</dbReference>
<feature type="non-terminal residue" evidence="4">
    <location>
        <position position="461"/>
    </location>
</feature>
<dbReference type="GO" id="GO:0046872">
    <property type="term" value="F:metal ion binding"/>
    <property type="evidence" value="ECO:0007669"/>
    <property type="project" value="UniProtKB-KW"/>
</dbReference>
<dbReference type="InterPro" id="IPR007863">
    <property type="entry name" value="Peptidase_M16_C"/>
</dbReference>
<keyword evidence="5" id="KW-1185">Reference proteome</keyword>
<evidence type="ECO:0000259" key="3">
    <source>
        <dbReference type="Pfam" id="PF16187"/>
    </source>
</evidence>
<dbReference type="InterPro" id="IPR032632">
    <property type="entry name" value="Peptidase_M16_M"/>
</dbReference>
<dbReference type="Gene3D" id="3.30.830.10">
    <property type="entry name" value="Metalloenzyme, LuxS/M16 peptidase-like"/>
    <property type="match status" value="3"/>
</dbReference>
<evidence type="ECO:0000259" key="2">
    <source>
        <dbReference type="Pfam" id="PF05193"/>
    </source>
</evidence>
<dbReference type="GO" id="GO:0005829">
    <property type="term" value="C:cytosol"/>
    <property type="evidence" value="ECO:0007669"/>
    <property type="project" value="TreeGrafter"/>
</dbReference>
<reference evidence="4 5" key="1">
    <citation type="journal article" date="2018" name="Gigascience">
        <title>Genomes of trombidid mites reveal novel predicted allergens and laterally-transferred genes associated with secondary metabolism.</title>
        <authorList>
            <person name="Dong X."/>
            <person name="Chaisiri K."/>
            <person name="Xia D."/>
            <person name="Armstrong S.D."/>
            <person name="Fang Y."/>
            <person name="Donnelly M.J."/>
            <person name="Kadowaki T."/>
            <person name="McGarry J.W."/>
            <person name="Darby A.C."/>
            <person name="Makepeace B.L."/>
        </authorList>
    </citation>
    <scope>NUCLEOTIDE SEQUENCE [LARGE SCALE GENOMIC DNA]</scope>
    <source>
        <strain evidence="4">UoL-UT</strain>
    </source>
</reference>
<dbReference type="VEuPathDB" id="VectorBase:LDEU010051"/>
<dbReference type="GO" id="GO:0004222">
    <property type="term" value="F:metalloendopeptidase activity"/>
    <property type="evidence" value="ECO:0007669"/>
    <property type="project" value="TreeGrafter"/>
</dbReference>
<dbReference type="AlphaFoldDB" id="A0A443S387"/>
<gene>
    <name evidence="4" type="ORF">B4U80_05379</name>
</gene>
<evidence type="ECO:0000313" key="4">
    <source>
        <dbReference type="EMBL" id="RWS21989.1"/>
    </source>
</evidence>
<dbReference type="Pfam" id="PF16187">
    <property type="entry name" value="Peptidase_M16_M"/>
    <property type="match status" value="1"/>
</dbReference>
<organism evidence="4 5">
    <name type="scientific">Leptotrombidium deliense</name>
    <dbReference type="NCBI Taxonomy" id="299467"/>
    <lineage>
        <taxon>Eukaryota</taxon>
        <taxon>Metazoa</taxon>
        <taxon>Ecdysozoa</taxon>
        <taxon>Arthropoda</taxon>
        <taxon>Chelicerata</taxon>
        <taxon>Arachnida</taxon>
        <taxon>Acari</taxon>
        <taxon>Acariformes</taxon>
        <taxon>Trombidiformes</taxon>
        <taxon>Prostigmata</taxon>
        <taxon>Anystina</taxon>
        <taxon>Parasitengona</taxon>
        <taxon>Trombiculoidea</taxon>
        <taxon>Trombiculidae</taxon>
        <taxon>Leptotrombidium</taxon>
    </lineage>
</organism>
<keyword evidence="1" id="KW-0479">Metal-binding</keyword>
<dbReference type="PANTHER" id="PTHR43690">
    <property type="entry name" value="NARDILYSIN"/>
    <property type="match status" value="1"/>
</dbReference>
<dbReference type="OrthoDB" id="6474849at2759"/>
<proteinExistence type="predicted"/>